<dbReference type="Gene3D" id="3.90.1580.10">
    <property type="entry name" value="paralog of FGE (formylglycine-generating enzyme)"/>
    <property type="match status" value="1"/>
</dbReference>
<dbReference type="PANTHER" id="PTHR23150:SF35">
    <property type="entry name" value="BLL6746 PROTEIN"/>
    <property type="match status" value="1"/>
</dbReference>
<accession>A0A437M850</accession>
<dbReference type="OrthoDB" id="9768004at2"/>
<dbReference type="InterPro" id="IPR051043">
    <property type="entry name" value="Sulfatase_Mod_Factor_Kinase"/>
</dbReference>
<keyword evidence="1" id="KW-0732">Signal</keyword>
<keyword evidence="4" id="KW-1185">Reference proteome</keyword>
<dbReference type="EMBL" id="SACN01000001">
    <property type="protein sequence ID" value="RVT93829.1"/>
    <property type="molecule type" value="Genomic_DNA"/>
</dbReference>
<evidence type="ECO:0000259" key="2">
    <source>
        <dbReference type="PROSITE" id="PS50106"/>
    </source>
</evidence>
<dbReference type="AlphaFoldDB" id="A0A437M850"/>
<dbReference type="SUPFAM" id="SSF56436">
    <property type="entry name" value="C-type lectin-like"/>
    <property type="match status" value="1"/>
</dbReference>
<feature type="domain" description="PDZ" evidence="2">
    <location>
        <begin position="177"/>
        <end position="216"/>
    </location>
</feature>
<dbReference type="Pfam" id="PF13180">
    <property type="entry name" value="PDZ_2"/>
    <property type="match status" value="1"/>
</dbReference>
<dbReference type="Pfam" id="PF03781">
    <property type="entry name" value="FGE-sulfatase"/>
    <property type="match status" value="1"/>
</dbReference>
<evidence type="ECO:0000256" key="1">
    <source>
        <dbReference type="SAM" id="SignalP"/>
    </source>
</evidence>
<sequence>MTVTSIWAMRIGALLLWCAILVSGTAPASAAEAPAEPPAIAGLTLGSAIGGDKNANTRWGSNAAARYFIELLREKLTGGRNRLDVEMISQSLTNSQIRYKVTTPDGQVIFDENMPTAIPMPFFDDGGKGAVRQSLVDFARAYAEVQAGGVRKPTERTVASMAGKGFLGAATTHFNPLGFSAAGDYVMSLYAGGPAASAGLQQGDLMTSIGGQKLNSAKTLVEIVAEMAPGTSVPVEIKRGDQVMTINVTLGAWPSEKDLKDDKPATILDWPGAAGQAGQITMKMNPAEWTQTDPDLVSQCYRFPTTKNSQWTFETWAEAKQPGLLIFIVAGDDCSTATPVAGSGMSRNNGYFVSYGSFVAGGGPYLARISMPLTWQGKPVSLGKLNAALTRGKDNIVGAVATAEQLRTAAVKKIESSEDGRTSASMIAPTAPARARGAVIQDCELCPAMVVLPAGSFTMGSTSAEMDRKPNEGPTRTVRIANAFAMGKYEVTFDEWDACVAEGGCARVADNGWGRGKRPVVNTTWFDARRYVEWLSKKTGKRYFLPSEAEWEYAARARTSTPWNTGDAVLTDDANILDSYKQTVPVGGFPPNAFGLYDMHGNASEWTLDCVDVGYFGVGSDGAPNITPGCPMRAVRGGSFHNEPADVRSARRMAVAAEVKSTSSGFRVARAL</sequence>
<dbReference type="Gene3D" id="2.30.42.10">
    <property type="match status" value="1"/>
</dbReference>
<evidence type="ECO:0000313" key="3">
    <source>
        <dbReference type="EMBL" id="RVT93829.1"/>
    </source>
</evidence>
<dbReference type="InterPro" id="IPR001478">
    <property type="entry name" value="PDZ"/>
</dbReference>
<dbReference type="InterPro" id="IPR005532">
    <property type="entry name" value="SUMF_dom"/>
</dbReference>
<dbReference type="SMART" id="SM00228">
    <property type="entry name" value="PDZ"/>
    <property type="match status" value="1"/>
</dbReference>
<dbReference type="SUPFAM" id="SSF50156">
    <property type="entry name" value="PDZ domain-like"/>
    <property type="match status" value="1"/>
</dbReference>
<gene>
    <name evidence="3" type="ORF">EOD43_08185</name>
</gene>
<comment type="caution">
    <text evidence="3">The sequence shown here is derived from an EMBL/GenBank/DDBJ whole genome shotgun (WGS) entry which is preliminary data.</text>
</comment>
<dbReference type="PANTHER" id="PTHR23150">
    <property type="entry name" value="SULFATASE MODIFYING FACTOR 1, 2"/>
    <property type="match status" value="1"/>
</dbReference>
<feature type="chain" id="PRO_5019562490" evidence="1">
    <location>
        <begin position="31"/>
        <end position="672"/>
    </location>
</feature>
<dbReference type="GO" id="GO:0120147">
    <property type="term" value="F:formylglycine-generating oxidase activity"/>
    <property type="evidence" value="ECO:0007669"/>
    <property type="project" value="TreeGrafter"/>
</dbReference>
<dbReference type="Proteomes" id="UP000282971">
    <property type="component" value="Unassembled WGS sequence"/>
</dbReference>
<evidence type="ECO:0000313" key="4">
    <source>
        <dbReference type="Proteomes" id="UP000282971"/>
    </source>
</evidence>
<organism evidence="3 4">
    <name type="scientific">Sphingomonas crocodyli</name>
    <dbReference type="NCBI Taxonomy" id="1979270"/>
    <lineage>
        <taxon>Bacteria</taxon>
        <taxon>Pseudomonadati</taxon>
        <taxon>Pseudomonadota</taxon>
        <taxon>Alphaproteobacteria</taxon>
        <taxon>Sphingomonadales</taxon>
        <taxon>Sphingomonadaceae</taxon>
        <taxon>Sphingomonas</taxon>
    </lineage>
</organism>
<reference evidence="3 4" key="1">
    <citation type="submission" date="2019-01" db="EMBL/GenBank/DDBJ databases">
        <authorList>
            <person name="Chen W.-M."/>
        </authorList>
    </citation>
    <scope>NUCLEOTIDE SEQUENCE [LARGE SCALE GENOMIC DNA]</scope>
    <source>
        <strain evidence="3 4">CCP-7</strain>
    </source>
</reference>
<dbReference type="InterPro" id="IPR036034">
    <property type="entry name" value="PDZ_sf"/>
</dbReference>
<dbReference type="InterPro" id="IPR042095">
    <property type="entry name" value="SUMF_sf"/>
</dbReference>
<dbReference type="PROSITE" id="PS50106">
    <property type="entry name" value="PDZ"/>
    <property type="match status" value="1"/>
</dbReference>
<dbReference type="InterPro" id="IPR016187">
    <property type="entry name" value="CTDL_fold"/>
</dbReference>
<name>A0A437M850_9SPHN</name>
<feature type="signal peptide" evidence="1">
    <location>
        <begin position="1"/>
        <end position="30"/>
    </location>
</feature>
<proteinExistence type="predicted"/>
<protein>
    <submittedName>
        <fullName evidence="3">PDZ domain-containing protein</fullName>
    </submittedName>
</protein>